<keyword evidence="1" id="KW-0472">Membrane</keyword>
<gene>
    <name evidence="2" type="ORF">BSAL_90830</name>
</gene>
<feature type="transmembrane region" description="Helical" evidence="1">
    <location>
        <begin position="31"/>
        <end position="54"/>
    </location>
</feature>
<keyword evidence="3" id="KW-1185">Reference proteome</keyword>
<dbReference type="AlphaFoldDB" id="A0A0S4J768"/>
<organism evidence="2 3">
    <name type="scientific">Bodo saltans</name>
    <name type="common">Flagellated protozoan</name>
    <dbReference type="NCBI Taxonomy" id="75058"/>
    <lineage>
        <taxon>Eukaryota</taxon>
        <taxon>Discoba</taxon>
        <taxon>Euglenozoa</taxon>
        <taxon>Kinetoplastea</taxon>
        <taxon>Metakinetoplastina</taxon>
        <taxon>Eubodonida</taxon>
        <taxon>Bodonidae</taxon>
        <taxon>Bodo</taxon>
    </lineage>
</organism>
<dbReference type="EMBL" id="CYKH01001198">
    <property type="protein sequence ID" value="CUG85823.1"/>
    <property type="molecule type" value="Genomic_DNA"/>
</dbReference>
<reference evidence="3" key="1">
    <citation type="submission" date="2015-09" db="EMBL/GenBank/DDBJ databases">
        <authorList>
            <consortium name="Pathogen Informatics"/>
        </authorList>
    </citation>
    <scope>NUCLEOTIDE SEQUENCE [LARGE SCALE GENOMIC DNA]</scope>
    <source>
        <strain evidence="3">Lake Konstanz</strain>
    </source>
</reference>
<name>A0A0S4J768_BODSA</name>
<accession>A0A0S4J768</accession>
<feature type="non-terminal residue" evidence="2">
    <location>
        <position position="164"/>
    </location>
</feature>
<evidence type="ECO:0000313" key="3">
    <source>
        <dbReference type="Proteomes" id="UP000051952"/>
    </source>
</evidence>
<dbReference type="VEuPathDB" id="TriTrypDB:BSAL_90830"/>
<feature type="transmembrane region" description="Helical" evidence="1">
    <location>
        <begin position="106"/>
        <end position="132"/>
    </location>
</feature>
<keyword evidence="1" id="KW-1133">Transmembrane helix</keyword>
<feature type="transmembrane region" description="Helical" evidence="1">
    <location>
        <begin position="74"/>
        <end position="94"/>
    </location>
</feature>
<proteinExistence type="predicted"/>
<sequence>MMTCSGKKTWDSNTGSQRLVVSAFYDLGPGAAMLGNAAVAMLFFAGQSAFVRLLQQQQQGLSSLLETRARYPGLSWTVFLFLISGTLFSAVSLFSAPEDAVFGHSVVGRAFGGGVAILLIISVAMFCVVSVARATWRQLYLTSTSDVLCEPHLPRWFMRLFGPT</sequence>
<evidence type="ECO:0000256" key="1">
    <source>
        <dbReference type="SAM" id="Phobius"/>
    </source>
</evidence>
<protein>
    <submittedName>
        <fullName evidence="2">Transmembrane protein, putative</fullName>
    </submittedName>
</protein>
<evidence type="ECO:0000313" key="2">
    <source>
        <dbReference type="EMBL" id="CUG85823.1"/>
    </source>
</evidence>
<keyword evidence="1 2" id="KW-0812">Transmembrane</keyword>
<dbReference type="Proteomes" id="UP000051952">
    <property type="component" value="Unassembled WGS sequence"/>
</dbReference>